<dbReference type="PROSITE" id="PS51788">
    <property type="entry name" value="CULT"/>
    <property type="match status" value="1"/>
</dbReference>
<evidence type="ECO:0000256" key="1">
    <source>
        <dbReference type="SAM" id="MobiDB-lite"/>
    </source>
</evidence>
<sequence>MVEALERQARRGRPGGGYRLKEATSGAPATPESQADESLETREPETPLCCARCGHAVTRERHRIAVNGRHAHTRVNPYGFVFHFGCFAQADGCAVVGPPTAEETWFPGFRWQIAHCAACQTHLGWAFRGEGSFFGLLLDRLAPPS</sequence>
<feature type="region of interest" description="Disordered" evidence="1">
    <location>
        <begin position="1"/>
        <end position="44"/>
    </location>
</feature>
<dbReference type="Gene3D" id="2.170.150.20">
    <property type="entry name" value="Peptide methionine sulfoxide reductase"/>
    <property type="match status" value="1"/>
</dbReference>
<dbReference type="FunFam" id="2.170.150.20:FF:000007">
    <property type="entry name" value="Protein cereblon"/>
    <property type="match status" value="1"/>
</dbReference>
<dbReference type="RefSeq" id="WP_169350242.1">
    <property type="nucleotide sequence ID" value="NZ_JABBJJ010000290.1"/>
</dbReference>
<accession>A0A848LTN7</accession>
<organism evidence="3 4">
    <name type="scientific">Pyxidicoccus fallax</name>
    <dbReference type="NCBI Taxonomy" id="394095"/>
    <lineage>
        <taxon>Bacteria</taxon>
        <taxon>Pseudomonadati</taxon>
        <taxon>Myxococcota</taxon>
        <taxon>Myxococcia</taxon>
        <taxon>Myxococcales</taxon>
        <taxon>Cystobacterineae</taxon>
        <taxon>Myxococcaceae</taxon>
        <taxon>Pyxidicoccus</taxon>
    </lineage>
</organism>
<name>A0A848LTN7_9BACT</name>
<dbReference type="EMBL" id="JABBJJ010000290">
    <property type="protein sequence ID" value="NMO21041.1"/>
    <property type="molecule type" value="Genomic_DNA"/>
</dbReference>
<dbReference type="AlphaFoldDB" id="A0A848LTN7"/>
<evidence type="ECO:0000259" key="2">
    <source>
        <dbReference type="PROSITE" id="PS51788"/>
    </source>
</evidence>
<comment type="caution">
    <text evidence="3">The sequence shown here is derived from an EMBL/GenBank/DDBJ whole genome shotgun (WGS) entry which is preliminary data.</text>
</comment>
<dbReference type="InterPro" id="IPR034750">
    <property type="entry name" value="CULT"/>
</dbReference>
<gene>
    <name evidence="3" type="ORF">HG543_40265</name>
</gene>
<dbReference type="CDD" id="cd15777">
    <property type="entry name" value="CRBN_C_like"/>
    <property type="match status" value="1"/>
</dbReference>
<feature type="domain" description="CULT" evidence="2">
    <location>
        <begin position="45"/>
        <end position="145"/>
    </location>
</feature>
<evidence type="ECO:0000313" key="4">
    <source>
        <dbReference type="Proteomes" id="UP000518300"/>
    </source>
</evidence>
<protein>
    <recommendedName>
        <fullName evidence="2">CULT domain-containing protein</fullName>
    </recommendedName>
</protein>
<reference evidence="3 4" key="1">
    <citation type="submission" date="2020-04" db="EMBL/GenBank/DDBJ databases">
        <title>Draft genome of Pyxidicoccus fallax type strain.</title>
        <authorList>
            <person name="Whitworth D.E."/>
        </authorList>
    </citation>
    <scope>NUCLEOTIDE SEQUENCE [LARGE SCALE GENOMIC DNA]</scope>
    <source>
        <strain evidence="3 4">DSM 14698</strain>
    </source>
</reference>
<keyword evidence="4" id="KW-1185">Reference proteome</keyword>
<proteinExistence type="predicted"/>
<dbReference type="Proteomes" id="UP000518300">
    <property type="component" value="Unassembled WGS sequence"/>
</dbReference>
<evidence type="ECO:0000313" key="3">
    <source>
        <dbReference type="EMBL" id="NMO21041.1"/>
    </source>
</evidence>